<evidence type="ECO:0008006" key="3">
    <source>
        <dbReference type="Google" id="ProtNLM"/>
    </source>
</evidence>
<sequence length="213" mass="24716">MFNYQVRLLHLNVQSISNKLTLLEVLACKYRVDILCLSEHWVMNRSSDFLTLPGFEKTSLLGVDVEPTRVFTNSKGITSKSLIDYLVTNLKPECYVRDLLKIRISDHYAHLSSFTLASTNFERPSSCTGRLSTDYSLVCLKDALEMFDWHEVYDLANDVDAAFNLFYAVFLSLFEECCPIRTLKSRIRGSHYARTWLTDEIIKLKKQLNDYSW</sequence>
<dbReference type="EMBL" id="JABFTP020000144">
    <property type="protein sequence ID" value="KAL3282108.1"/>
    <property type="molecule type" value="Genomic_DNA"/>
</dbReference>
<name>A0ABD2NTR4_9CUCU</name>
<comment type="caution">
    <text evidence="1">The sequence shown here is derived from an EMBL/GenBank/DDBJ whole genome shotgun (WGS) entry which is preliminary data.</text>
</comment>
<accession>A0ABD2NTR4</accession>
<evidence type="ECO:0000313" key="1">
    <source>
        <dbReference type="EMBL" id="KAL3282108.1"/>
    </source>
</evidence>
<dbReference type="InterPro" id="IPR036691">
    <property type="entry name" value="Endo/exonu/phosph_ase_sf"/>
</dbReference>
<gene>
    <name evidence="1" type="ORF">HHI36_005306</name>
</gene>
<evidence type="ECO:0000313" key="2">
    <source>
        <dbReference type="Proteomes" id="UP001516400"/>
    </source>
</evidence>
<protein>
    <recommendedName>
        <fullName evidence="3">Endonuclease/exonuclease/phosphatase domain-containing protein</fullName>
    </recommendedName>
</protein>
<organism evidence="1 2">
    <name type="scientific">Cryptolaemus montrouzieri</name>
    <dbReference type="NCBI Taxonomy" id="559131"/>
    <lineage>
        <taxon>Eukaryota</taxon>
        <taxon>Metazoa</taxon>
        <taxon>Ecdysozoa</taxon>
        <taxon>Arthropoda</taxon>
        <taxon>Hexapoda</taxon>
        <taxon>Insecta</taxon>
        <taxon>Pterygota</taxon>
        <taxon>Neoptera</taxon>
        <taxon>Endopterygota</taxon>
        <taxon>Coleoptera</taxon>
        <taxon>Polyphaga</taxon>
        <taxon>Cucujiformia</taxon>
        <taxon>Coccinelloidea</taxon>
        <taxon>Coccinellidae</taxon>
        <taxon>Scymninae</taxon>
        <taxon>Scymnini</taxon>
        <taxon>Cryptolaemus</taxon>
    </lineage>
</organism>
<dbReference type="SUPFAM" id="SSF56219">
    <property type="entry name" value="DNase I-like"/>
    <property type="match status" value="1"/>
</dbReference>
<dbReference type="AlphaFoldDB" id="A0ABD2NTR4"/>
<proteinExistence type="predicted"/>
<keyword evidence="2" id="KW-1185">Reference proteome</keyword>
<dbReference type="Proteomes" id="UP001516400">
    <property type="component" value="Unassembled WGS sequence"/>
</dbReference>
<reference evidence="1 2" key="1">
    <citation type="journal article" date="2021" name="BMC Biol.">
        <title>Horizontally acquired antibacterial genes associated with adaptive radiation of ladybird beetles.</title>
        <authorList>
            <person name="Li H.S."/>
            <person name="Tang X.F."/>
            <person name="Huang Y.H."/>
            <person name="Xu Z.Y."/>
            <person name="Chen M.L."/>
            <person name="Du X.Y."/>
            <person name="Qiu B.Y."/>
            <person name="Chen P.T."/>
            <person name="Zhang W."/>
            <person name="Slipinski A."/>
            <person name="Escalona H.E."/>
            <person name="Waterhouse R.M."/>
            <person name="Zwick A."/>
            <person name="Pang H."/>
        </authorList>
    </citation>
    <scope>NUCLEOTIDE SEQUENCE [LARGE SCALE GENOMIC DNA]</scope>
    <source>
        <strain evidence="1">SYSU2018</strain>
    </source>
</reference>